<comment type="caution">
    <text evidence="3">The sequence shown here is derived from an EMBL/GenBank/DDBJ whole genome shotgun (WGS) entry which is preliminary data.</text>
</comment>
<dbReference type="Pfam" id="PF26113">
    <property type="entry name" value="GH16_XgeA"/>
    <property type="match status" value="1"/>
</dbReference>
<dbReference type="CDD" id="cd02181">
    <property type="entry name" value="GH16_fungal_Lam16A_glucanase"/>
    <property type="match status" value="1"/>
</dbReference>
<keyword evidence="4" id="KW-1185">Reference proteome</keyword>
<dbReference type="InterPro" id="IPR000757">
    <property type="entry name" value="Beta-glucanase-like"/>
</dbReference>
<keyword evidence="1" id="KW-0732">Signal</keyword>
<evidence type="ECO:0000313" key="4">
    <source>
        <dbReference type="Proteomes" id="UP001203297"/>
    </source>
</evidence>
<dbReference type="SUPFAM" id="SSF49899">
    <property type="entry name" value="Concanavalin A-like lectins/glucanases"/>
    <property type="match status" value="1"/>
</dbReference>
<feature type="domain" description="GH16" evidence="2">
    <location>
        <begin position="17"/>
        <end position="294"/>
    </location>
</feature>
<dbReference type="InterPro" id="IPR013320">
    <property type="entry name" value="ConA-like_dom_sf"/>
</dbReference>
<evidence type="ECO:0000313" key="3">
    <source>
        <dbReference type="EMBL" id="KAI0295852.1"/>
    </source>
</evidence>
<evidence type="ECO:0000259" key="2">
    <source>
        <dbReference type="PROSITE" id="PS51762"/>
    </source>
</evidence>
<sequence>MRTGYAFLVTLSLSLIQSASALFFLKDQWIGDDFFQGWNWETENDPTHGRVNYVSQAEAISKNLTYVEDDVFFMRADDWSFLNSSSRGRDSIRISSVNAYDDALFVLDLRHMPQGCSTWPAFWTLSQAGPWPNGGEIDIIEGVNLNTDNQATLHTTPMCMMPPDTLRHQAGRTITTNCDTSVNFNTGCGVSFPDSKPSYGMPFNIAGGGIFAALKWRFGIQVWFWPRDEAPPEVRDGVVKEEPLFPGFGWGSPAADFPVYPGFCDYDTHFNAHEMVFDLTFCGDWAGNAWAGSGCGGGTCENFVDNNPSAFAEAYWAINSLRVYTPLFPFP</sequence>
<dbReference type="PANTHER" id="PTHR10963">
    <property type="entry name" value="GLYCOSYL HYDROLASE-RELATED"/>
    <property type="match status" value="1"/>
</dbReference>
<dbReference type="PROSITE" id="PS51762">
    <property type="entry name" value="GH16_2"/>
    <property type="match status" value="1"/>
</dbReference>
<evidence type="ECO:0000256" key="1">
    <source>
        <dbReference type="SAM" id="SignalP"/>
    </source>
</evidence>
<protein>
    <submittedName>
        <fullName evidence="3">Glycoside hydrolase family 16 protein</fullName>
    </submittedName>
</protein>
<accession>A0AAD4M186</accession>
<dbReference type="GO" id="GO:0004553">
    <property type="term" value="F:hydrolase activity, hydrolyzing O-glycosyl compounds"/>
    <property type="evidence" value="ECO:0007669"/>
    <property type="project" value="InterPro"/>
</dbReference>
<feature type="chain" id="PRO_5041916717" evidence="1">
    <location>
        <begin position="22"/>
        <end position="331"/>
    </location>
</feature>
<dbReference type="InterPro" id="IPR050546">
    <property type="entry name" value="Glycosyl_Hydrlase_16"/>
</dbReference>
<keyword evidence="3" id="KW-0378">Hydrolase</keyword>
<dbReference type="Gene3D" id="2.60.120.200">
    <property type="match status" value="1"/>
</dbReference>
<organism evidence="3 4">
    <name type="scientific">Multifurca ochricompacta</name>
    <dbReference type="NCBI Taxonomy" id="376703"/>
    <lineage>
        <taxon>Eukaryota</taxon>
        <taxon>Fungi</taxon>
        <taxon>Dikarya</taxon>
        <taxon>Basidiomycota</taxon>
        <taxon>Agaricomycotina</taxon>
        <taxon>Agaricomycetes</taxon>
        <taxon>Russulales</taxon>
        <taxon>Russulaceae</taxon>
        <taxon>Multifurca</taxon>
    </lineage>
</organism>
<dbReference type="PANTHER" id="PTHR10963:SF24">
    <property type="entry name" value="GLYCOSIDASE C21B10.07-RELATED"/>
    <property type="match status" value="1"/>
</dbReference>
<proteinExistence type="predicted"/>
<dbReference type="EMBL" id="WTXG01000054">
    <property type="protein sequence ID" value="KAI0295852.1"/>
    <property type="molecule type" value="Genomic_DNA"/>
</dbReference>
<gene>
    <name evidence="3" type="ORF">B0F90DRAFT_1811415</name>
</gene>
<feature type="signal peptide" evidence="1">
    <location>
        <begin position="1"/>
        <end position="21"/>
    </location>
</feature>
<dbReference type="GO" id="GO:0009251">
    <property type="term" value="P:glucan catabolic process"/>
    <property type="evidence" value="ECO:0007669"/>
    <property type="project" value="TreeGrafter"/>
</dbReference>
<dbReference type="Proteomes" id="UP001203297">
    <property type="component" value="Unassembled WGS sequence"/>
</dbReference>
<dbReference type="AlphaFoldDB" id="A0AAD4M186"/>
<reference evidence="3" key="1">
    <citation type="journal article" date="2022" name="New Phytol.">
        <title>Evolutionary transition to the ectomycorrhizal habit in the genomes of a hyperdiverse lineage of mushroom-forming fungi.</title>
        <authorList>
            <person name="Looney B."/>
            <person name="Miyauchi S."/>
            <person name="Morin E."/>
            <person name="Drula E."/>
            <person name="Courty P.E."/>
            <person name="Kohler A."/>
            <person name="Kuo A."/>
            <person name="LaButti K."/>
            <person name="Pangilinan J."/>
            <person name="Lipzen A."/>
            <person name="Riley R."/>
            <person name="Andreopoulos W."/>
            <person name="He G."/>
            <person name="Johnson J."/>
            <person name="Nolan M."/>
            <person name="Tritt A."/>
            <person name="Barry K.W."/>
            <person name="Grigoriev I.V."/>
            <person name="Nagy L.G."/>
            <person name="Hibbett D."/>
            <person name="Henrissat B."/>
            <person name="Matheny P.B."/>
            <person name="Labbe J."/>
            <person name="Martin F.M."/>
        </authorList>
    </citation>
    <scope>NUCLEOTIDE SEQUENCE</scope>
    <source>
        <strain evidence="3">BPL690</strain>
    </source>
</reference>
<name>A0AAD4M186_9AGAM</name>